<dbReference type="RefSeq" id="WP_073058212.1">
    <property type="nucleotide sequence ID" value="NZ_FQUP01000007.1"/>
</dbReference>
<dbReference type="AlphaFoldDB" id="A0A1M5MPY0"/>
<keyword evidence="1" id="KW-0472">Membrane</keyword>
<dbReference type="Proteomes" id="UP000184485">
    <property type="component" value="Unassembled WGS sequence"/>
</dbReference>
<reference evidence="2 3" key="1">
    <citation type="submission" date="2016-11" db="EMBL/GenBank/DDBJ databases">
        <authorList>
            <person name="Jaros S."/>
            <person name="Januszkiewicz K."/>
            <person name="Wedrychowicz H."/>
        </authorList>
    </citation>
    <scope>NUCLEOTIDE SEQUENCE [LARGE SCALE GENOMIC DNA]</scope>
    <source>
        <strain evidence="2 3">DSM 19436</strain>
    </source>
</reference>
<keyword evidence="3" id="KW-1185">Reference proteome</keyword>
<organism evidence="2 3">
    <name type="scientific">Kaistia soli DSM 19436</name>
    <dbReference type="NCBI Taxonomy" id="1122133"/>
    <lineage>
        <taxon>Bacteria</taxon>
        <taxon>Pseudomonadati</taxon>
        <taxon>Pseudomonadota</taxon>
        <taxon>Alphaproteobacteria</taxon>
        <taxon>Hyphomicrobiales</taxon>
        <taxon>Kaistiaceae</taxon>
        <taxon>Kaistia</taxon>
    </lineage>
</organism>
<dbReference type="EMBL" id="FQUP01000007">
    <property type="protein sequence ID" value="SHG79358.1"/>
    <property type="molecule type" value="Genomic_DNA"/>
</dbReference>
<gene>
    <name evidence="2" type="ORF">SAMN02745157_4848</name>
</gene>
<sequence>MDPASLLIVARALLAALLICGGALCAYLGFLLYTNGAGLKRTMRSLELKAGAVEISSLGVSVGALMMISSLGWAYFAYASSPRMVASASGTSITSNETGKSFVAIALPRDTNNPTIDRDIVTSAIGTLYANDKAPPKGDAAAGGKGLTVYAWPSPGQSLVDALATGKTIEKAAKDAGHDVSKLVVLSAENANKELKGPMNLPDDAVAAVALSRKGEI</sequence>
<proteinExistence type="predicted"/>
<keyword evidence="1" id="KW-1133">Transmembrane helix</keyword>
<name>A0A1M5MPY0_9HYPH</name>
<protein>
    <submittedName>
        <fullName evidence="2">Uncharacterized protein</fullName>
    </submittedName>
</protein>
<feature type="transmembrane region" description="Helical" evidence="1">
    <location>
        <begin position="12"/>
        <end position="34"/>
    </location>
</feature>
<accession>A0A1M5MPY0</accession>
<feature type="transmembrane region" description="Helical" evidence="1">
    <location>
        <begin position="55"/>
        <end position="78"/>
    </location>
</feature>
<evidence type="ECO:0000256" key="1">
    <source>
        <dbReference type="SAM" id="Phobius"/>
    </source>
</evidence>
<keyword evidence="1" id="KW-0812">Transmembrane</keyword>
<evidence type="ECO:0000313" key="3">
    <source>
        <dbReference type="Proteomes" id="UP000184485"/>
    </source>
</evidence>
<evidence type="ECO:0000313" key="2">
    <source>
        <dbReference type="EMBL" id="SHG79358.1"/>
    </source>
</evidence>